<dbReference type="GO" id="GO:0005829">
    <property type="term" value="C:cytosol"/>
    <property type="evidence" value="ECO:0007669"/>
    <property type="project" value="TreeGrafter"/>
</dbReference>
<evidence type="ECO:0000256" key="3">
    <source>
        <dbReference type="SAM" id="MobiDB-lite"/>
    </source>
</evidence>
<evidence type="ECO:0000256" key="1">
    <source>
        <dbReference type="ARBA" id="ARBA00009526"/>
    </source>
</evidence>
<dbReference type="InterPro" id="IPR043519">
    <property type="entry name" value="NT_sf"/>
</dbReference>
<evidence type="ECO:0000259" key="4">
    <source>
        <dbReference type="PROSITE" id="PS50157"/>
    </source>
</evidence>
<dbReference type="GO" id="GO:0008270">
    <property type="term" value="F:zinc ion binding"/>
    <property type="evidence" value="ECO:0007669"/>
    <property type="project" value="UniProtKB-KW"/>
</dbReference>
<dbReference type="GO" id="GO:0016020">
    <property type="term" value="C:membrane"/>
    <property type="evidence" value="ECO:0007669"/>
    <property type="project" value="TreeGrafter"/>
</dbReference>
<accession>A0A8S4PI18</accession>
<dbReference type="Gene3D" id="3.30.460.10">
    <property type="entry name" value="Beta Polymerase, domain 2"/>
    <property type="match status" value="1"/>
</dbReference>
<feature type="region of interest" description="Disordered" evidence="3">
    <location>
        <begin position="58"/>
        <end position="97"/>
    </location>
</feature>
<dbReference type="InterPro" id="IPR006116">
    <property type="entry name" value="NT_2-5OAS_ClassI-CCAase"/>
</dbReference>
<dbReference type="GO" id="GO:0005654">
    <property type="term" value="C:nucleoplasm"/>
    <property type="evidence" value="ECO:0007669"/>
    <property type="project" value="TreeGrafter"/>
</dbReference>
<organism evidence="5 6">
    <name type="scientific">Owenia fusiformis</name>
    <name type="common">Polychaete worm</name>
    <dbReference type="NCBI Taxonomy" id="6347"/>
    <lineage>
        <taxon>Eukaryota</taxon>
        <taxon>Metazoa</taxon>
        <taxon>Spiralia</taxon>
        <taxon>Lophotrochozoa</taxon>
        <taxon>Annelida</taxon>
        <taxon>Polychaeta</taxon>
        <taxon>Sedentaria</taxon>
        <taxon>Canalipalpata</taxon>
        <taxon>Sabellida</taxon>
        <taxon>Oweniida</taxon>
        <taxon>Oweniidae</taxon>
        <taxon>Owenia</taxon>
    </lineage>
</organism>
<dbReference type="Pfam" id="PF01909">
    <property type="entry name" value="NTP_transf_2"/>
    <property type="match status" value="1"/>
</dbReference>
<dbReference type="PROSITE" id="PS50152">
    <property type="entry name" value="25A_SYNTH_3"/>
    <property type="match status" value="1"/>
</dbReference>
<comment type="caution">
    <text evidence="5">The sequence shown here is derived from an EMBL/GenBank/DDBJ whole genome shotgun (WGS) entry which is preliminary data.</text>
</comment>
<dbReference type="PROSITE" id="PS50157">
    <property type="entry name" value="ZINC_FINGER_C2H2_2"/>
    <property type="match status" value="1"/>
</dbReference>
<protein>
    <recommendedName>
        <fullName evidence="4">C2H2-type domain-containing protein</fullName>
    </recommendedName>
</protein>
<keyword evidence="6" id="KW-1185">Reference proteome</keyword>
<keyword evidence="2" id="KW-0862">Zinc</keyword>
<dbReference type="InterPro" id="IPR002934">
    <property type="entry name" value="Polymerase_NTP_transf_dom"/>
</dbReference>
<reference evidence="5" key="1">
    <citation type="submission" date="2022-03" db="EMBL/GenBank/DDBJ databases">
        <authorList>
            <person name="Martin C."/>
        </authorList>
    </citation>
    <scope>NUCLEOTIDE SEQUENCE</scope>
</reference>
<dbReference type="OrthoDB" id="415134at2759"/>
<evidence type="ECO:0000313" key="5">
    <source>
        <dbReference type="EMBL" id="CAH1792683.1"/>
    </source>
</evidence>
<evidence type="ECO:0000313" key="6">
    <source>
        <dbReference type="Proteomes" id="UP000749559"/>
    </source>
</evidence>
<dbReference type="SUPFAM" id="SSF81631">
    <property type="entry name" value="PAP/OAS1 substrate-binding domain"/>
    <property type="match status" value="1"/>
</dbReference>
<dbReference type="PANTHER" id="PTHR11258:SF11">
    <property type="entry name" value="C2H2-TYPE DOMAIN-CONTAINING PROTEIN"/>
    <property type="match status" value="1"/>
</dbReference>
<dbReference type="Gene3D" id="1.10.1410.20">
    <property type="entry name" value="2'-5'-oligoadenylate synthetase 1, domain 2"/>
    <property type="match status" value="2"/>
</dbReference>
<dbReference type="InterPro" id="IPR018952">
    <property type="entry name" value="2-5-oligoAdlate_synth_1_dom2/C"/>
</dbReference>
<proteinExistence type="inferred from homology"/>
<evidence type="ECO:0000256" key="2">
    <source>
        <dbReference type="PROSITE-ProRule" id="PRU00042"/>
    </source>
</evidence>
<dbReference type="CDD" id="cd05400">
    <property type="entry name" value="NT_2-5OAS_ClassI-CCAase"/>
    <property type="match status" value="1"/>
</dbReference>
<keyword evidence="2" id="KW-0479">Metal-binding</keyword>
<dbReference type="SUPFAM" id="SSF81301">
    <property type="entry name" value="Nucleotidyltransferase"/>
    <property type="match status" value="1"/>
</dbReference>
<feature type="compositionally biased region" description="Basic and acidic residues" evidence="3">
    <location>
        <begin position="61"/>
        <end position="75"/>
    </location>
</feature>
<comment type="similarity">
    <text evidence="1">Belongs to the 2-5A synthase family.</text>
</comment>
<sequence length="439" mass="50187">MPQCPDPDCKEDVDVLSEHICNVICGVCGKKLKTPRGRDQHSHDKHDVICGVCGKKFKTPRGRDQHSHDKHDTERNPLYIGRKRRRKRRSRRSRNQTPYNTMDVICHICGKKLKTPGGKNRHFIDKHATERNTKSLNFEYPSDSILRESHGFNVNTYIAAHLQPNEEFHRPYNKDIDALATTLKQELPFSVKEVVKGGSLGKGTGVVDNADADLVVFLNNFKSQAKFQRQLPECLTELQSFLETKYKSGGKIRGITRTPHAVQFEFRSESNGEWHDVDLLPAFDIVGAIGKVAVYNKISDASKRDREFYSAALTKLQIEHVKDMPTKVKDLIRLIKNWKNTDLKALGVAPPASYAMELVTINSWEAMDSRVDFDMRKGFFQVLKQLCDSNDNLEIIDPANPYNNVASRYKEWPRLGKAAKMAMDQPLFRDIHHSDSSWR</sequence>
<dbReference type="PROSITE" id="PS00028">
    <property type="entry name" value="ZINC_FINGER_C2H2_1"/>
    <property type="match status" value="2"/>
</dbReference>
<name>A0A8S4PI18_OWEFU</name>
<gene>
    <name evidence="5" type="ORF">OFUS_LOCUS17624</name>
</gene>
<dbReference type="Proteomes" id="UP000749559">
    <property type="component" value="Unassembled WGS sequence"/>
</dbReference>
<dbReference type="EMBL" id="CAIIXF020000008">
    <property type="protein sequence ID" value="CAH1792683.1"/>
    <property type="molecule type" value="Genomic_DNA"/>
</dbReference>
<dbReference type="AlphaFoldDB" id="A0A8S4PI18"/>
<dbReference type="InterPro" id="IPR013087">
    <property type="entry name" value="Znf_C2H2_type"/>
</dbReference>
<feature type="domain" description="C2H2-type" evidence="4">
    <location>
        <begin position="48"/>
        <end position="76"/>
    </location>
</feature>
<feature type="compositionally biased region" description="Basic residues" evidence="3">
    <location>
        <begin position="81"/>
        <end position="94"/>
    </location>
</feature>
<dbReference type="SMART" id="SM00355">
    <property type="entry name" value="ZnF_C2H2"/>
    <property type="match status" value="3"/>
</dbReference>
<dbReference type="PANTHER" id="PTHR11258">
    <property type="entry name" value="2-5 OLIGOADENYLATE SYNTHETASE"/>
    <property type="match status" value="1"/>
</dbReference>
<keyword evidence="2" id="KW-0863">Zinc-finger</keyword>
<dbReference type="GO" id="GO:0003725">
    <property type="term" value="F:double-stranded RNA binding"/>
    <property type="evidence" value="ECO:0007669"/>
    <property type="project" value="TreeGrafter"/>
</dbReference>
<dbReference type="GO" id="GO:0001730">
    <property type="term" value="F:2'-5'-oligoadenylate synthetase activity"/>
    <property type="evidence" value="ECO:0007669"/>
    <property type="project" value="TreeGrafter"/>
</dbReference>
<dbReference type="Pfam" id="PF10421">
    <property type="entry name" value="OAS1_C"/>
    <property type="match status" value="1"/>
</dbReference>